<sequence>MRHFLCILFCFLTFNFTNSCFSNNGNGNVSSPSTTISPNVDGVTSTVTVTSTPVPTTTIGNCASCTTDQITFTQSTSATTGDATFSNYELDGEGCFTVTAICDASDSATAISFMQFNIDEGGPVLNGQNVINAVLNCRNGQWVYVQPQVETRIITEVNCLRTD</sequence>
<dbReference type="Pfam" id="PF01681">
    <property type="entry name" value="C6"/>
    <property type="match status" value="1"/>
</dbReference>
<accession>A0A0N5BS86</accession>
<evidence type="ECO:0000256" key="1">
    <source>
        <dbReference type="SAM" id="SignalP"/>
    </source>
</evidence>
<dbReference type="WBParaSite" id="SPAL_0000873100.1">
    <property type="protein sequence ID" value="SPAL_0000873100.1"/>
    <property type="gene ID" value="SPAL_0000873100"/>
</dbReference>
<feature type="chain" id="PRO_5005894784" evidence="1">
    <location>
        <begin position="20"/>
        <end position="163"/>
    </location>
</feature>
<proteinExistence type="predicted"/>
<keyword evidence="3" id="KW-1185">Reference proteome</keyword>
<reference evidence="4" key="1">
    <citation type="submission" date="2017-02" db="UniProtKB">
        <authorList>
            <consortium name="WormBaseParasite"/>
        </authorList>
    </citation>
    <scope>IDENTIFICATION</scope>
</reference>
<feature type="domain" description="C6" evidence="2">
    <location>
        <begin position="62"/>
        <end position="159"/>
    </location>
</feature>
<evidence type="ECO:0000259" key="2">
    <source>
        <dbReference type="SMART" id="SM01048"/>
    </source>
</evidence>
<keyword evidence="1" id="KW-0732">Signal</keyword>
<feature type="signal peptide" evidence="1">
    <location>
        <begin position="1"/>
        <end position="19"/>
    </location>
</feature>
<evidence type="ECO:0000313" key="3">
    <source>
        <dbReference type="Proteomes" id="UP000046392"/>
    </source>
</evidence>
<name>A0A0N5BS86_STREA</name>
<dbReference type="AlphaFoldDB" id="A0A0N5BS86"/>
<dbReference type="STRING" id="174720.A0A0N5BS86"/>
<protein>
    <submittedName>
        <fullName evidence="4">C6 domain-containing protein</fullName>
    </submittedName>
</protein>
<dbReference type="InterPro" id="IPR002601">
    <property type="entry name" value="C6_domain"/>
</dbReference>
<organism evidence="3 4">
    <name type="scientific">Strongyloides papillosus</name>
    <name type="common">Intestinal threadworm</name>
    <dbReference type="NCBI Taxonomy" id="174720"/>
    <lineage>
        <taxon>Eukaryota</taxon>
        <taxon>Metazoa</taxon>
        <taxon>Ecdysozoa</taxon>
        <taxon>Nematoda</taxon>
        <taxon>Chromadorea</taxon>
        <taxon>Rhabditida</taxon>
        <taxon>Tylenchina</taxon>
        <taxon>Panagrolaimomorpha</taxon>
        <taxon>Strongyloidoidea</taxon>
        <taxon>Strongyloididae</taxon>
        <taxon>Strongyloides</taxon>
    </lineage>
</organism>
<dbReference type="Proteomes" id="UP000046392">
    <property type="component" value="Unplaced"/>
</dbReference>
<dbReference type="SMART" id="SM01048">
    <property type="entry name" value="C6"/>
    <property type="match status" value="1"/>
</dbReference>
<evidence type="ECO:0000313" key="4">
    <source>
        <dbReference type="WBParaSite" id="SPAL_0000873100.1"/>
    </source>
</evidence>